<dbReference type="InterPro" id="IPR023173">
    <property type="entry name" value="NADPH_Cyt_P450_Rdtase_alpha"/>
</dbReference>
<keyword evidence="9" id="KW-0812">Transmembrane</keyword>
<dbReference type="PRINTS" id="PR00369">
    <property type="entry name" value="FLAVODOXIN"/>
</dbReference>
<dbReference type="PANTHER" id="PTHR19384:SF17">
    <property type="entry name" value="NADPH--CYTOCHROME P450 REDUCTASE"/>
    <property type="match status" value="1"/>
</dbReference>
<dbReference type="Gene3D" id="1.20.990.10">
    <property type="entry name" value="NADPH-cytochrome p450 Reductase, Chain A, domain 3"/>
    <property type="match status" value="1"/>
</dbReference>
<dbReference type="PROSITE" id="PS50902">
    <property type="entry name" value="FLAVODOXIN_LIKE"/>
    <property type="match status" value="1"/>
</dbReference>
<reference evidence="12 13" key="2">
    <citation type="journal article" date="2013" name="PLoS ONE">
        <title>Whole genome mapping and re-organization of the nuclear and mitochondrial genomes of Babesia microti isolates.</title>
        <authorList>
            <person name="Cornillot E."/>
            <person name="Dassouli A."/>
            <person name="Garg A."/>
            <person name="Pachikara N."/>
            <person name="Randazzo S."/>
            <person name="Depoix D."/>
            <person name="Carcy B."/>
            <person name="Delbecq S."/>
            <person name="Frutos R."/>
            <person name="Silva J.C."/>
            <person name="Sutton R."/>
            <person name="Krause P.J."/>
            <person name="Mamoun C.B."/>
        </authorList>
    </citation>
    <scope>NUCLEOTIDE SEQUENCE [LARGE SCALE GENOMIC DNA]</scope>
    <source>
        <strain evidence="12 13">RI</strain>
    </source>
</reference>
<dbReference type="GO" id="GO:0005829">
    <property type="term" value="C:cytosol"/>
    <property type="evidence" value="ECO:0007669"/>
    <property type="project" value="TreeGrafter"/>
</dbReference>
<dbReference type="Gene3D" id="3.40.50.360">
    <property type="match status" value="1"/>
</dbReference>
<dbReference type="SUPFAM" id="SSF63380">
    <property type="entry name" value="Riboflavin synthase domain-like"/>
    <property type="match status" value="1"/>
</dbReference>
<gene>
    <name evidence="12" type="ORF">BMR1_02g03610</name>
</gene>
<keyword evidence="9" id="KW-1133">Transmembrane helix</keyword>
<keyword evidence="9" id="KW-0472">Membrane</keyword>
<dbReference type="InterPro" id="IPR029039">
    <property type="entry name" value="Flavoprotein-like_sf"/>
</dbReference>
<evidence type="ECO:0000256" key="6">
    <source>
        <dbReference type="ARBA" id="ARBA00022857"/>
    </source>
</evidence>
<evidence type="ECO:0000313" key="12">
    <source>
        <dbReference type="EMBL" id="SJK86122.1"/>
    </source>
</evidence>
<dbReference type="PRINTS" id="PR00371">
    <property type="entry name" value="FPNCR"/>
</dbReference>
<evidence type="ECO:0000256" key="8">
    <source>
        <dbReference type="ARBA" id="ARBA00023797"/>
    </source>
</evidence>
<sequence length="660" mass="75753">MHKYAYFVQIIAIVIILTTLLYLLSWLLLKYENQQVNISVNTNNNSTLKIFFATQTGTAENLANKLSEVIQKCLRIEIVVVDLDNFEFDELLHTNIAIFIVSTCGDGEITDNSRFFVSWLENIHENSLVNLNYSLFGLGSHEYEHFNAASKLFHRILTKLGASLLSPVVYGNSQFDIDPDFHRWIKELIPRLALHYDIKYYEPLELSNSSVYKSWRDVKGVENELVYLTSDTVSSGVKVDINNLSLVCRRQAKCVKTLIVSKRFLIENDVCHIDLANPFKLEPADNIAVLYRTSDKVLDWWVKRLNINSQDLDKTITFKPIDSTRTKIVPPFLVPCTLYDALTLYCDLTALPQESELLNFTAFLTDEHEIKIMTSILNNKKIFNLMEKDVKMTLIEFVELFMSSAVFDLSGFLQLIPKKNLRQYTISSSPLYDLSFSITVKKTWERLHPLKKFLKRLEIKGLIPKSLLTKLDDVKSRPREYKGACSNYLVDLESGSEVYVSHMPSKFNIDLRNPMIMIATGTGIAPFRSFWEHLTLLNIRNENSVLFYGCRNKDEWLYRDEINSIVHGGNSVIGKLFLAFSREKNEKVYVQHKILEERCLILKHLFENQGKIFVCGNREMGKCVKGALISIINDHTGVANGAACLDGMVKNGTFVYEVWT</sequence>
<dbReference type="InterPro" id="IPR001433">
    <property type="entry name" value="OxRdtase_FAD/NAD-bd"/>
</dbReference>
<name>A0A1R4AAU2_BABMR</name>
<evidence type="ECO:0000256" key="1">
    <source>
        <dbReference type="ARBA" id="ARBA00001917"/>
    </source>
</evidence>
<evidence type="ECO:0000259" key="10">
    <source>
        <dbReference type="PROSITE" id="PS50902"/>
    </source>
</evidence>
<evidence type="ECO:0000256" key="7">
    <source>
        <dbReference type="ARBA" id="ARBA00023002"/>
    </source>
</evidence>
<feature type="transmembrane region" description="Helical" evidence="9">
    <location>
        <begin position="6"/>
        <end position="29"/>
    </location>
</feature>
<evidence type="ECO:0000313" key="13">
    <source>
        <dbReference type="Proteomes" id="UP000002899"/>
    </source>
</evidence>
<proteinExistence type="predicted"/>
<keyword evidence="7 12" id="KW-0560">Oxidoreductase</keyword>
<dbReference type="OrthoDB" id="1688044at2759"/>
<dbReference type="InterPro" id="IPR008254">
    <property type="entry name" value="Flavodoxin/NO_synth"/>
</dbReference>
<evidence type="ECO:0000256" key="2">
    <source>
        <dbReference type="ARBA" id="ARBA00001974"/>
    </source>
</evidence>
<feature type="domain" description="Flavodoxin-like" evidence="10">
    <location>
        <begin position="48"/>
        <end position="189"/>
    </location>
</feature>
<reference evidence="12 13" key="1">
    <citation type="journal article" date="2012" name="Nucleic Acids Res.">
        <title>Sequencing of the smallest Apicomplexan genome from the human pathogen Babesia microti.</title>
        <authorList>
            <person name="Cornillot E."/>
            <person name="Hadj-Kaddour K."/>
            <person name="Dassouli A."/>
            <person name="Noel B."/>
            <person name="Ranwez V."/>
            <person name="Vacherie B."/>
            <person name="Augagneur Y."/>
            <person name="Bres V."/>
            <person name="Duclos A."/>
            <person name="Randazzo S."/>
            <person name="Carcy B."/>
            <person name="Debierre-Grockiego F."/>
            <person name="Delbecq S."/>
            <person name="Moubri-Menage K."/>
            <person name="Shams-Eldin H."/>
            <person name="Usmani-Brown S."/>
            <person name="Bringaud F."/>
            <person name="Wincker P."/>
            <person name="Vivares C.P."/>
            <person name="Schwarz R.T."/>
            <person name="Schetters T.P."/>
            <person name="Krause P.J."/>
            <person name="Gorenflot A."/>
            <person name="Berry V."/>
            <person name="Barbe V."/>
            <person name="Ben Mamoun C."/>
        </authorList>
    </citation>
    <scope>NUCLEOTIDE SEQUENCE [LARGE SCALE GENOMIC DNA]</scope>
    <source>
        <strain evidence="12 13">RI</strain>
    </source>
</reference>
<dbReference type="RefSeq" id="XP_021338316.1">
    <property type="nucleotide sequence ID" value="XM_021481707.1"/>
</dbReference>
<evidence type="ECO:0000256" key="5">
    <source>
        <dbReference type="ARBA" id="ARBA00022827"/>
    </source>
</evidence>
<dbReference type="Pfam" id="PF00667">
    <property type="entry name" value="FAD_binding_1"/>
    <property type="match status" value="1"/>
</dbReference>
<dbReference type="Gene3D" id="2.40.30.10">
    <property type="entry name" value="Translation factors"/>
    <property type="match status" value="1"/>
</dbReference>
<keyword evidence="13" id="KW-1185">Reference proteome</keyword>
<dbReference type="InterPro" id="IPR017927">
    <property type="entry name" value="FAD-bd_FR_type"/>
</dbReference>
<feature type="domain" description="FAD-binding FR-type" evidence="11">
    <location>
        <begin position="247"/>
        <end position="510"/>
    </location>
</feature>
<dbReference type="Pfam" id="PF00258">
    <property type="entry name" value="Flavodoxin_1"/>
    <property type="match status" value="1"/>
</dbReference>
<dbReference type="Gene3D" id="3.40.50.80">
    <property type="entry name" value="Nucleotide-binding domain of ferredoxin-NADP reductase (FNR) module"/>
    <property type="match status" value="1"/>
</dbReference>
<dbReference type="EC" id="1.6.2.4" evidence="8"/>
<dbReference type="GeneID" id="24424504"/>
<keyword evidence="5" id="KW-0274">FAD</keyword>
<keyword evidence="6" id="KW-0521">NADP</keyword>
<dbReference type="SUPFAM" id="SSF52343">
    <property type="entry name" value="Ferredoxin reductase-like, C-terminal NADP-linked domain"/>
    <property type="match status" value="1"/>
</dbReference>
<dbReference type="Pfam" id="PF00175">
    <property type="entry name" value="NAD_binding_1"/>
    <property type="match status" value="1"/>
</dbReference>
<dbReference type="SUPFAM" id="SSF52218">
    <property type="entry name" value="Flavoproteins"/>
    <property type="match status" value="1"/>
</dbReference>
<reference evidence="12 13" key="3">
    <citation type="journal article" date="2016" name="Sci. Rep.">
        <title>Genome-wide diversity and gene expression profiling of Babesia microti isolates identify polymorphic genes that mediate host-pathogen interactions.</title>
        <authorList>
            <person name="Silva J.C."/>
            <person name="Cornillot E."/>
            <person name="McCracken C."/>
            <person name="Usmani-Brown S."/>
            <person name="Dwivedi A."/>
            <person name="Ifeonu O.O."/>
            <person name="Crabtree J."/>
            <person name="Gotia H.T."/>
            <person name="Virji A.Z."/>
            <person name="Reynes C."/>
            <person name="Colinge J."/>
            <person name="Kumar V."/>
            <person name="Lawres L."/>
            <person name="Pazzi J.E."/>
            <person name="Pablo J.V."/>
            <person name="Hung C."/>
            <person name="Brancato J."/>
            <person name="Kumari P."/>
            <person name="Orvis J."/>
            <person name="Tretina K."/>
            <person name="Chibucos M."/>
            <person name="Ott S."/>
            <person name="Sadzewicz L."/>
            <person name="Sengamalay N."/>
            <person name="Shetty A.C."/>
            <person name="Su Q."/>
            <person name="Tallon L."/>
            <person name="Fraser C.M."/>
            <person name="Frutos R."/>
            <person name="Molina D.M."/>
            <person name="Krause P.J."/>
            <person name="Ben Mamoun C."/>
        </authorList>
    </citation>
    <scope>NUCLEOTIDE SEQUENCE [LARGE SCALE GENOMIC DNA]</scope>
    <source>
        <strain evidence="12 13">RI</strain>
    </source>
</reference>
<dbReference type="InterPro" id="IPR039261">
    <property type="entry name" value="FNR_nucleotide-bd"/>
</dbReference>
<dbReference type="GO" id="GO:0003958">
    <property type="term" value="F:NADPH-hemoprotein reductase activity"/>
    <property type="evidence" value="ECO:0007669"/>
    <property type="project" value="UniProtKB-EC"/>
</dbReference>
<comment type="cofactor">
    <cofactor evidence="2">
        <name>FAD</name>
        <dbReference type="ChEBI" id="CHEBI:57692"/>
    </cofactor>
</comment>
<accession>A0A1R4AAU2</accession>
<dbReference type="Proteomes" id="UP000002899">
    <property type="component" value="Chromosome II"/>
</dbReference>
<keyword evidence="4" id="KW-0288">FMN</keyword>
<protein>
    <recommendedName>
        <fullName evidence="8">NADPH--hemoprotein reductase</fullName>
        <ecNumber evidence="8">1.6.2.4</ecNumber>
    </recommendedName>
</protein>
<dbReference type="InterPro" id="IPR001709">
    <property type="entry name" value="Flavoprot_Pyr_Nucl_cyt_Rdtase"/>
</dbReference>
<dbReference type="InterPro" id="IPR017938">
    <property type="entry name" value="Riboflavin_synthase-like_b-brl"/>
</dbReference>
<keyword evidence="3" id="KW-0285">Flavoprotein</keyword>
<dbReference type="PROSITE" id="PS51384">
    <property type="entry name" value="FAD_FR"/>
    <property type="match status" value="1"/>
</dbReference>
<organism evidence="12 13">
    <name type="scientific">Babesia microti (strain RI)</name>
    <dbReference type="NCBI Taxonomy" id="1133968"/>
    <lineage>
        <taxon>Eukaryota</taxon>
        <taxon>Sar</taxon>
        <taxon>Alveolata</taxon>
        <taxon>Apicomplexa</taxon>
        <taxon>Aconoidasida</taxon>
        <taxon>Piroplasmida</taxon>
        <taxon>Babesiidae</taxon>
        <taxon>Babesia</taxon>
    </lineage>
</organism>
<dbReference type="GO" id="GO:0010181">
    <property type="term" value="F:FMN binding"/>
    <property type="evidence" value="ECO:0007669"/>
    <property type="project" value="InterPro"/>
</dbReference>
<dbReference type="EMBL" id="FO082872">
    <property type="protein sequence ID" value="SJK86122.1"/>
    <property type="molecule type" value="Genomic_DNA"/>
</dbReference>
<dbReference type="InterPro" id="IPR001094">
    <property type="entry name" value="Flavdoxin-like"/>
</dbReference>
<evidence type="ECO:0000256" key="4">
    <source>
        <dbReference type="ARBA" id="ARBA00022643"/>
    </source>
</evidence>
<evidence type="ECO:0000256" key="9">
    <source>
        <dbReference type="SAM" id="Phobius"/>
    </source>
</evidence>
<dbReference type="KEGG" id="bmic:BMR1_02g03610"/>
<comment type="cofactor">
    <cofactor evidence="1">
        <name>FMN</name>
        <dbReference type="ChEBI" id="CHEBI:58210"/>
    </cofactor>
</comment>
<evidence type="ECO:0000256" key="3">
    <source>
        <dbReference type="ARBA" id="ARBA00022630"/>
    </source>
</evidence>
<dbReference type="PANTHER" id="PTHR19384">
    <property type="entry name" value="NITRIC OXIDE SYNTHASE-RELATED"/>
    <property type="match status" value="1"/>
</dbReference>
<dbReference type="AlphaFoldDB" id="A0A1R4AAU2"/>
<dbReference type="InterPro" id="IPR003097">
    <property type="entry name" value="CysJ-like_FAD-binding"/>
</dbReference>
<dbReference type="VEuPathDB" id="PiroplasmaDB:BMR1_02g03610"/>
<dbReference type="GO" id="GO:0050660">
    <property type="term" value="F:flavin adenine dinucleotide binding"/>
    <property type="evidence" value="ECO:0007669"/>
    <property type="project" value="TreeGrafter"/>
</dbReference>
<evidence type="ECO:0000259" key="11">
    <source>
        <dbReference type="PROSITE" id="PS51384"/>
    </source>
</evidence>